<keyword evidence="3" id="KW-0732">Signal</keyword>
<sequence length="510" mass="56398">MKNLKPTIAIIAAFLFSLSCGREDLDLTNPNEVVVATFYKNGDELRSGVYSIYASLQSLQLYAREYFFLHDLRGDDNKAGGGQLETPRNQLLIGTNDPGNSVARDVWTGLYAVILRSNIVITQGPEVADISESLRTALIAEAKFTRGWAYFELGSLWGGVPIYTTYAGTFEDSAPKSSQQEVLDLAIQDLRDAAAGLPLASQTEQPGRFSKGSAQAMLGRALMFTGDYAGAKTAFEAIVDSGEYALVDEFDDNFQEENEYNRESIAEIGYSNVGGFNWNGTGDGVGNEQSVRTQEYSAVGWRNLIPSDGLLNEFERVSKGDAKDDPRFAKSFYSLGDTFNNGESVLTDVQGEETTFEGVTTKISWRKYSLMYKTDPGGFLTGGINMRVIRYAEVLINLAECELELGNPARSIALLNQVRARPSVDMPPYPTTNFPVSNPTEVMEAIIHEKRVELSSEQIRNRDILRWRKEGKLPAEPISHFEPKLELLPIPQSEIDNNAKLSESDQNPGY</sequence>
<dbReference type="CDD" id="cd08977">
    <property type="entry name" value="SusD"/>
    <property type="match status" value="1"/>
</dbReference>
<proteinExistence type="inferred from homology"/>
<evidence type="ECO:0000256" key="2">
    <source>
        <dbReference type="ARBA" id="ARBA00006275"/>
    </source>
</evidence>
<evidence type="ECO:0000313" key="9">
    <source>
        <dbReference type="Proteomes" id="UP001343698"/>
    </source>
</evidence>
<dbReference type="PROSITE" id="PS51257">
    <property type="entry name" value="PROKAR_LIPOPROTEIN"/>
    <property type="match status" value="1"/>
</dbReference>
<dbReference type="InterPro" id="IPR011990">
    <property type="entry name" value="TPR-like_helical_dom_sf"/>
</dbReference>
<comment type="similarity">
    <text evidence="2">Belongs to the SusD family.</text>
</comment>
<evidence type="ECO:0000256" key="1">
    <source>
        <dbReference type="ARBA" id="ARBA00004442"/>
    </source>
</evidence>
<feature type="domain" description="RagB/SusD" evidence="6">
    <location>
        <begin position="277"/>
        <end position="470"/>
    </location>
</feature>
<keyword evidence="9" id="KW-1185">Reference proteome</keyword>
<evidence type="ECO:0000256" key="4">
    <source>
        <dbReference type="ARBA" id="ARBA00023136"/>
    </source>
</evidence>
<dbReference type="InterPro" id="IPR012944">
    <property type="entry name" value="SusD_RagB_dom"/>
</dbReference>
<feature type="domain" description="SusD-like N-terminal" evidence="7">
    <location>
        <begin position="104"/>
        <end position="220"/>
    </location>
</feature>
<dbReference type="Pfam" id="PF07980">
    <property type="entry name" value="SusD_RagB"/>
    <property type="match status" value="1"/>
</dbReference>
<organism evidence="8 9">
    <name type="scientific">Maribacter flavus</name>
    <dbReference type="NCBI Taxonomy" id="1658664"/>
    <lineage>
        <taxon>Bacteria</taxon>
        <taxon>Pseudomonadati</taxon>
        <taxon>Bacteroidota</taxon>
        <taxon>Flavobacteriia</taxon>
        <taxon>Flavobacteriales</taxon>
        <taxon>Flavobacteriaceae</taxon>
        <taxon>Maribacter</taxon>
    </lineage>
</organism>
<dbReference type="SUPFAM" id="SSF48452">
    <property type="entry name" value="TPR-like"/>
    <property type="match status" value="1"/>
</dbReference>
<gene>
    <name evidence="8" type="ORF">V1H85_00610</name>
</gene>
<name>A0ABU7IDB5_9FLAO</name>
<reference evidence="8 9" key="1">
    <citation type="submission" date="2024-01" db="EMBL/GenBank/DDBJ databases">
        <title>Maribacter spp. originated from different algae showed divergent polysaccharides utilization ability.</title>
        <authorList>
            <person name="Wang H."/>
            <person name="Wu Y."/>
        </authorList>
    </citation>
    <scope>NUCLEOTIDE SEQUENCE [LARGE SCALE GENOMIC DNA]</scope>
    <source>
        <strain evidence="8 9">KPT27_14</strain>
    </source>
</reference>
<evidence type="ECO:0000259" key="7">
    <source>
        <dbReference type="Pfam" id="PF14322"/>
    </source>
</evidence>
<keyword evidence="4" id="KW-0472">Membrane</keyword>
<evidence type="ECO:0000259" key="6">
    <source>
        <dbReference type="Pfam" id="PF07980"/>
    </source>
</evidence>
<dbReference type="RefSeq" id="WP_272635584.1">
    <property type="nucleotide sequence ID" value="NZ_JAZDDF010000001.1"/>
</dbReference>
<comment type="caution">
    <text evidence="8">The sequence shown here is derived from an EMBL/GenBank/DDBJ whole genome shotgun (WGS) entry which is preliminary data.</text>
</comment>
<accession>A0ABU7IDB5</accession>
<dbReference type="Pfam" id="PF14322">
    <property type="entry name" value="SusD-like_3"/>
    <property type="match status" value="1"/>
</dbReference>
<dbReference type="Proteomes" id="UP001343698">
    <property type="component" value="Unassembled WGS sequence"/>
</dbReference>
<evidence type="ECO:0000313" key="8">
    <source>
        <dbReference type="EMBL" id="MEE1970924.1"/>
    </source>
</evidence>
<evidence type="ECO:0000256" key="3">
    <source>
        <dbReference type="ARBA" id="ARBA00022729"/>
    </source>
</evidence>
<evidence type="ECO:0000256" key="5">
    <source>
        <dbReference type="ARBA" id="ARBA00023237"/>
    </source>
</evidence>
<dbReference type="Gene3D" id="1.25.40.390">
    <property type="match status" value="1"/>
</dbReference>
<dbReference type="EMBL" id="JAZDDF010000001">
    <property type="protein sequence ID" value="MEE1970924.1"/>
    <property type="molecule type" value="Genomic_DNA"/>
</dbReference>
<keyword evidence="5" id="KW-0998">Cell outer membrane</keyword>
<protein>
    <submittedName>
        <fullName evidence="8">RagB/SusD family nutrient uptake outer membrane protein</fullName>
    </submittedName>
</protein>
<comment type="subcellular location">
    <subcellularLocation>
        <location evidence="1">Cell outer membrane</location>
    </subcellularLocation>
</comment>
<dbReference type="InterPro" id="IPR033985">
    <property type="entry name" value="SusD-like_N"/>
</dbReference>